<evidence type="ECO:0000313" key="3">
    <source>
        <dbReference type="Proteomes" id="UP000250266"/>
    </source>
</evidence>
<dbReference type="PROSITE" id="PS00201">
    <property type="entry name" value="FLAVODOXIN"/>
    <property type="match status" value="1"/>
</dbReference>
<accession>A0A8E2E8Z9</accession>
<evidence type="ECO:0000313" key="2">
    <source>
        <dbReference type="EMBL" id="OCK79542.1"/>
    </source>
</evidence>
<protein>
    <submittedName>
        <fullName evidence="2">Flavo protein</fullName>
    </submittedName>
</protein>
<dbReference type="PROSITE" id="PS50902">
    <property type="entry name" value="FLAVODOXIN_LIKE"/>
    <property type="match status" value="1"/>
</dbReference>
<dbReference type="InterPro" id="IPR026816">
    <property type="entry name" value="Flavodoxin_dom"/>
</dbReference>
<dbReference type="PANTHER" id="PTHR38030">
    <property type="entry name" value="PROTOPORPHYRINOGEN IX DEHYDROGENASE [MENAQUINONE]"/>
    <property type="match status" value="1"/>
</dbReference>
<feature type="domain" description="Flavodoxin-like" evidence="1">
    <location>
        <begin position="3"/>
        <end position="146"/>
    </location>
</feature>
<dbReference type="InterPro" id="IPR029039">
    <property type="entry name" value="Flavoprotein-like_sf"/>
</dbReference>
<dbReference type="InterPro" id="IPR001226">
    <property type="entry name" value="Flavodoxin_CS"/>
</dbReference>
<dbReference type="GO" id="GO:0010181">
    <property type="term" value="F:FMN binding"/>
    <property type="evidence" value="ECO:0007669"/>
    <property type="project" value="InterPro"/>
</dbReference>
<dbReference type="Gene3D" id="3.40.50.360">
    <property type="match status" value="1"/>
</dbReference>
<keyword evidence="3" id="KW-1185">Reference proteome</keyword>
<dbReference type="EMBL" id="KV745000">
    <property type="protein sequence ID" value="OCK79542.1"/>
    <property type="molecule type" value="Genomic_DNA"/>
</dbReference>
<dbReference type="GO" id="GO:0006783">
    <property type="term" value="P:heme biosynthetic process"/>
    <property type="evidence" value="ECO:0007669"/>
    <property type="project" value="TreeGrafter"/>
</dbReference>
<dbReference type="GO" id="GO:0070819">
    <property type="term" value="F:menaquinone-dependent protoporphyrinogen oxidase activity"/>
    <property type="evidence" value="ECO:0007669"/>
    <property type="project" value="TreeGrafter"/>
</dbReference>
<evidence type="ECO:0000259" key="1">
    <source>
        <dbReference type="PROSITE" id="PS50902"/>
    </source>
</evidence>
<dbReference type="AlphaFoldDB" id="A0A8E2E8Z9"/>
<dbReference type="OrthoDB" id="3505753at2759"/>
<gene>
    <name evidence="2" type="ORF">K432DRAFT_426453</name>
</gene>
<dbReference type="Pfam" id="PF12724">
    <property type="entry name" value="Flavodoxin_5"/>
    <property type="match status" value="1"/>
</dbReference>
<dbReference type="InterPro" id="IPR052200">
    <property type="entry name" value="Protoporphyrinogen_IX_DH"/>
</dbReference>
<dbReference type="SUPFAM" id="SSF52218">
    <property type="entry name" value="Flavoproteins"/>
    <property type="match status" value="1"/>
</dbReference>
<organism evidence="2 3">
    <name type="scientific">Lepidopterella palustris CBS 459.81</name>
    <dbReference type="NCBI Taxonomy" id="1314670"/>
    <lineage>
        <taxon>Eukaryota</taxon>
        <taxon>Fungi</taxon>
        <taxon>Dikarya</taxon>
        <taxon>Ascomycota</taxon>
        <taxon>Pezizomycotina</taxon>
        <taxon>Dothideomycetes</taxon>
        <taxon>Pleosporomycetidae</taxon>
        <taxon>Mytilinidiales</taxon>
        <taxon>Argynnaceae</taxon>
        <taxon>Lepidopterella</taxon>
    </lineage>
</organism>
<dbReference type="Proteomes" id="UP000250266">
    <property type="component" value="Unassembled WGS sequence"/>
</dbReference>
<dbReference type="GO" id="GO:0009055">
    <property type="term" value="F:electron transfer activity"/>
    <property type="evidence" value="ECO:0007669"/>
    <property type="project" value="InterPro"/>
</dbReference>
<sequence length="189" mass="20361">MPILIIYASPHGSTRAIAERISSRIASQIPPTEVHALSDIDPATLSSYTAIVIGSAVHKVAWLHDATTFVHANSTALANLPVFAFSVGAPAGMPKFVRARFERSEEKRLEGAVEKELKSGKATLEAHKLFNGKFEREDAGWCVRTMFACFGGRFGDFTDWDTVDKWADTIVAKLNKPVTGEGEGGGAGN</sequence>
<name>A0A8E2E8Z9_9PEZI</name>
<dbReference type="InterPro" id="IPR008254">
    <property type="entry name" value="Flavodoxin/NO_synth"/>
</dbReference>
<proteinExistence type="predicted"/>
<reference evidence="2 3" key="1">
    <citation type="journal article" date="2016" name="Nat. Commun.">
        <title>Ectomycorrhizal ecology is imprinted in the genome of the dominant symbiotic fungus Cenococcum geophilum.</title>
        <authorList>
            <consortium name="DOE Joint Genome Institute"/>
            <person name="Peter M."/>
            <person name="Kohler A."/>
            <person name="Ohm R.A."/>
            <person name="Kuo A."/>
            <person name="Krutzmann J."/>
            <person name="Morin E."/>
            <person name="Arend M."/>
            <person name="Barry K.W."/>
            <person name="Binder M."/>
            <person name="Choi C."/>
            <person name="Clum A."/>
            <person name="Copeland A."/>
            <person name="Grisel N."/>
            <person name="Haridas S."/>
            <person name="Kipfer T."/>
            <person name="LaButti K."/>
            <person name="Lindquist E."/>
            <person name="Lipzen A."/>
            <person name="Maire R."/>
            <person name="Meier B."/>
            <person name="Mihaltcheva S."/>
            <person name="Molinier V."/>
            <person name="Murat C."/>
            <person name="Poggeler S."/>
            <person name="Quandt C.A."/>
            <person name="Sperisen C."/>
            <person name="Tritt A."/>
            <person name="Tisserant E."/>
            <person name="Crous P.W."/>
            <person name="Henrissat B."/>
            <person name="Nehls U."/>
            <person name="Egli S."/>
            <person name="Spatafora J.W."/>
            <person name="Grigoriev I.V."/>
            <person name="Martin F.M."/>
        </authorList>
    </citation>
    <scope>NUCLEOTIDE SEQUENCE [LARGE SCALE GENOMIC DNA]</scope>
    <source>
        <strain evidence="2 3">CBS 459.81</strain>
    </source>
</reference>
<dbReference type="PANTHER" id="PTHR38030:SF2">
    <property type="entry name" value="PROTOPORPHYRINOGEN IX DEHYDROGENASE [QUINONE]"/>
    <property type="match status" value="1"/>
</dbReference>